<dbReference type="AlphaFoldDB" id="A0A162CIY9"/>
<dbReference type="Pfam" id="PF08597">
    <property type="entry name" value="eIF3_subunit"/>
    <property type="match status" value="1"/>
</dbReference>
<reference evidence="6 7" key="1">
    <citation type="submission" date="2016-03" db="EMBL/GenBank/DDBJ databases">
        <title>EvidentialGene: Evidence-directed Construction of Genes on Genomes.</title>
        <authorList>
            <person name="Gilbert D.G."/>
            <person name="Choi J.-H."/>
            <person name="Mockaitis K."/>
            <person name="Colbourne J."/>
            <person name="Pfrender M."/>
        </authorList>
    </citation>
    <scope>NUCLEOTIDE SEQUENCE [LARGE SCALE GENOMIC DNA]</scope>
    <source>
        <strain evidence="6 7">Xinb3</strain>
        <tissue evidence="6">Complete organism</tissue>
    </source>
</reference>
<feature type="coiled-coil region" evidence="4">
    <location>
        <begin position="539"/>
        <end position="622"/>
    </location>
</feature>
<accession>A0A162CIY9</accession>
<keyword evidence="2 4" id="KW-0175">Coiled coil</keyword>
<feature type="compositionally biased region" description="Basic and acidic residues" evidence="5">
    <location>
        <begin position="66"/>
        <end position="84"/>
    </location>
</feature>
<gene>
    <name evidence="6" type="ORF">APZ42_017989</name>
</gene>
<keyword evidence="4 6" id="KW-0396">Initiation factor</keyword>
<evidence type="ECO:0000256" key="4">
    <source>
        <dbReference type="HAMAP-Rule" id="MF_03009"/>
    </source>
</evidence>
<dbReference type="GO" id="GO:0060287">
    <property type="term" value="P:epithelial cilium movement involved in determination of left/right asymmetry"/>
    <property type="evidence" value="ECO:0007669"/>
    <property type="project" value="TreeGrafter"/>
</dbReference>
<dbReference type="InterPro" id="IPR033290">
    <property type="entry name" value="CCDC39"/>
</dbReference>
<dbReference type="STRING" id="35525.A0A162CIY9"/>
<dbReference type="HAMAP" id="MF_03009">
    <property type="entry name" value="eIF3j"/>
    <property type="match status" value="1"/>
</dbReference>
<feature type="compositionally biased region" description="Acidic residues" evidence="5">
    <location>
        <begin position="29"/>
        <end position="46"/>
    </location>
</feature>
<comment type="subunit">
    <text evidence="4">Component of the eukaryotic translation initiation factor 3 (eIF-3) complex.</text>
</comment>
<comment type="caution">
    <text evidence="6">The sequence shown here is derived from an EMBL/GenBank/DDBJ whole genome shotgun (WGS) entry which is preliminary data.</text>
</comment>
<evidence type="ECO:0000313" key="7">
    <source>
        <dbReference type="Proteomes" id="UP000076858"/>
    </source>
</evidence>
<dbReference type="GO" id="GO:0003743">
    <property type="term" value="F:translation initiation factor activity"/>
    <property type="evidence" value="ECO:0007669"/>
    <property type="project" value="UniProtKB-UniRule"/>
</dbReference>
<dbReference type="PANTHER" id="PTHR18962:SF0">
    <property type="entry name" value="COILED-COIL DOMAIN-CONTAINING PROTEIN 39"/>
    <property type="match status" value="1"/>
</dbReference>
<keyword evidence="4" id="KW-0648">Protein biosynthesis</keyword>
<dbReference type="GO" id="GO:0036159">
    <property type="term" value="P:inner dynein arm assembly"/>
    <property type="evidence" value="ECO:0007669"/>
    <property type="project" value="InterPro"/>
</dbReference>
<comment type="subcellular location">
    <subcellularLocation>
        <location evidence="4">Cytoplasm</location>
    </subcellularLocation>
</comment>
<evidence type="ECO:0000256" key="3">
    <source>
        <dbReference type="ARBA" id="ARBA00045182"/>
    </source>
</evidence>
<dbReference type="GO" id="GO:0001732">
    <property type="term" value="P:formation of cytoplasmic translation initiation complex"/>
    <property type="evidence" value="ECO:0007669"/>
    <property type="project" value="UniProtKB-UniRule"/>
</dbReference>
<feature type="region of interest" description="Disordered" evidence="5">
    <location>
        <begin position="25"/>
        <end position="84"/>
    </location>
</feature>
<dbReference type="InterPro" id="IPR023194">
    <property type="entry name" value="eIF3-like_dom_sf"/>
</dbReference>
<dbReference type="Pfam" id="PF24161">
    <property type="entry name" value="CCDC39"/>
    <property type="match status" value="1"/>
</dbReference>
<feature type="coiled-coil region" evidence="4">
    <location>
        <begin position="832"/>
        <end position="877"/>
    </location>
</feature>
<dbReference type="GO" id="GO:0060285">
    <property type="term" value="P:cilium-dependent cell motility"/>
    <property type="evidence" value="ECO:0007669"/>
    <property type="project" value="TreeGrafter"/>
</dbReference>
<dbReference type="Gene3D" id="1.10.246.60">
    <property type="entry name" value="Eukaryotic translation initiation factor 3 like domains"/>
    <property type="match status" value="1"/>
</dbReference>
<evidence type="ECO:0000256" key="1">
    <source>
        <dbReference type="ARBA" id="ARBA00005805"/>
    </source>
</evidence>
<name>A0A162CIY9_9CRUS</name>
<protein>
    <recommendedName>
        <fullName evidence="4">Eukaryotic translation initiation factor 3 subunit J</fullName>
        <shortName evidence="4">eIF3j</shortName>
    </recommendedName>
</protein>
<feature type="coiled-coil region" evidence="4">
    <location>
        <begin position="266"/>
        <end position="388"/>
    </location>
</feature>
<comment type="similarity">
    <text evidence="1">Belongs to the CCDC39 family.</text>
</comment>
<proteinExistence type="inferred from homology"/>
<dbReference type="GO" id="GO:0033290">
    <property type="term" value="C:eukaryotic 48S preinitiation complex"/>
    <property type="evidence" value="ECO:0007669"/>
    <property type="project" value="UniProtKB-UniRule"/>
</dbReference>
<dbReference type="GO" id="GO:0005930">
    <property type="term" value="C:axoneme"/>
    <property type="evidence" value="ECO:0007669"/>
    <property type="project" value="InterPro"/>
</dbReference>
<keyword evidence="7" id="KW-1185">Reference proteome</keyword>
<sequence>MAEPDWDAEDFEPPVSAPVATAIVSDKWEGEDEDEPVKESWEDEETESKPVETKTAPTATKKKSSKRLEEKIAEKERKTKQEAEARRILQEANMTPEERIAEKLRRQKLVEESDFEMAKETFGITGTLPAEGSIDQANPSSKEEFVEFKNNLLKKLQSLSSKAPYNDFIEDLIKDICIGLEVDVLKKVSLTSKSLHEEKLKMVKAATKGGKKGKAKVTLKMDKGVVDNFDDDFGGGDYDDFIRGVKEKAFGHSTTELSEISRAEFLPLANAKNRQLQQKIRDKRNRLAQVLIELDQNENIVKTADEDLTTLEQNTQQTNVLASNIRSQVRKERETLNLTNNEIGNLEQETKKLQQALQQTKTNCEFHKKKLAEQNLALERLNQFYEEEDKFVAVMEKMVESQLEDHTILDKYSHQDNLTIKDLEIKLARTRDDIDEIERQFKMAKEDRENTAIQLNKMQEEFRSMTEDRDQNLLQWEATISQLDNCRKQLDKSRDDYQTVKELANADQNRLDSINRCIKQFQDDISGLERAFRTRELVANQMKIKIDELEKVHNEQQSEHVAFEKVAKRLTTDIMASRKSAENLKRRSIEVQAKLAEEQDKYKQQEKELEQFRKTVGSANAQKESLSLLAKAADERFARHRNHLNQIANEFASVQADISLIKSKFNSCVTSVRFNIHSIRNLENQIAALKQKLVQQGELVYNKSMDIVRVELDLRRLRHSDGEYEERKSQREQIDALKLDIDAANSVIVALKYELSKTQSDAMGLQRSCDIQQQKKNVMQTLSKQLESECQSRERESRDLRRDLEELRMGESLIHLDIKRRESMIEMRSAVVQQLENQKRHIENAIQTRLEELSNQMELLQLESRSLKERNQQLLAAVNQKTVEIDHIKLRYDVVADTLVMENGVKETSEAYFIIKMAQEKEFLKESIRDLQNVIHSLESDNSALNSTLQLVSTANQQFRQGCIVGVLTDDDKAIKIQMELEDKQLEKMVDDLKKDTYQQCYFFETNYVN</sequence>
<comment type="function">
    <text evidence="3">Required for assembly of dynein regulatory complex (DRC) and inner dynein arm (IDA) complexes, which are responsible for ciliary beat regulation, thereby playing a central role in motility in cilia and flagella. Probably acts together with CCDC40 to form a molecular ruler that determines the 96 nanometer (nm) repeat length and arrangements of components in cilia and flagella. Not required for outer dynein arm complexes assembly.</text>
</comment>
<dbReference type="GO" id="GO:0005852">
    <property type="term" value="C:eukaryotic translation initiation factor 3 complex"/>
    <property type="evidence" value="ECO:0007669"/>
    <property type="project" value="UniProtKB-UniRule"/>
</dbReference>
<dbReference type="EMBL" id="LRGB01000725">
    <property type="protein sequence ID" value="KZS16362.1"/>
    <property type="molecule type" value="Genomic_DNA"/>
</dbReference>
<keyword evidence="4" id="KW-0963">Cytoplasm</keyword>
<comment type="function">
    <text evidence="4">Component of the eukaryotic translation initiation factor 3 (eIF-3) complex, which is involved in protein synthesis of a specialized repertoire of mRNAs and, together with other initiation factors, stimulates binding of mRNA and methionyl-tRNAi to the 40S ribosome. The eIF-3 complex specifically targets and initiates translation of a subset of mRNAs involved in cell proliferation.</text>
</comment>
<evidence type="ECO:0000256" key="5">
    <source>
        <dbReference type="SAM" id="MobiDB-lite"/>
    </source>
</evidence>
<dbReference type="GO" id="GO:0005576">
    <property type="term" value="C:extracellular region"/>
    <property type="evidence" value="ECO:0007669"/>
    <property type="project" value="GOC"/>
</dbReference>
<dbReference type="PANTHER" id="PTHR18962">
    <property type="entry name" value="COILED-COIL DOMAIN-CONTAINING PROTEIN 39"/>
    <property type="match status" value="1"/>
</dbReference>
<comment type="similarity">
    <text evidence="4">Belongs to the eIF-3 subunit J family.</text>
</comment>
<dbReference type="OrthoDB" id="420518at2759"/>
<evidence type="ECO:0000313" key="6">
    <source>
        <dbReference type="EMBL" id="KZS16362.1"/>
    </source>
</evidence>
<dbReference type="Proteomes" id="UP000076858">
    <property type="component" value="Unassembled WGS sequence"/>
</dbReference>
<organism evidence="6 7">
    <name type="scientific">Daphnia magna</name>
    <dbReference type="NCBI Taxonomy" id="35525"/>
    <lineage>
        <taxon>Eukaryota</taxon>
        <taxon>Metazoa</taxon>
        <taxon>Ecdysozoa</taxon>
        <taxon>Arthropoda</taxon>
        <taxon>Crustacea</taxon>
        <taxon>Branchiopoda</taxon>
        <taxon>Diplostraca</taxon>
        <taxon>Cladocera</taxon>
        <taxon>Anomopoda</taxon>
        <taxon>Daphniidae</taxon>
        <taxon>Daphnia</taxon>
    </lineage>
</organism>
<feature type="coiled-coil region" evidence="4">
    <location>
        <begin position="420"/>
        <end position="503"/>
    </location>
</feature>
<feature type="coiled-coil region" evidence="4">
    <location>
        <begin position="914"/>
        <end position="948"/>
    </location>
</feature>
<evidence type="ECO:0000256" key="2">
    <source>
        <dbReference type="ARBA" id="ARBA00023054"/>
    </source>
</evidence>
<dbReference type="InterPro" id="IPR013906">
    <property type="entry name" value="eIF3j"/>
</dbReference>
<dbReference type="GO" id="GO:0016282">
    <property type="term" value="C:eukaryotic 43S preinitiation complex"/>
    <property type="evidence" value="ECO:0007669"/>
    <property type="project" value="UniProtKB-UniRule"/>
</dbReference>
<dbReference type="SUPFAM" id="SSF57997">
    <property type="entry name" value="Tropomyosin"/>
    <property type="match status" value="1"/>
</dbReference>